<dbReference type="EMBL" id="BGPR01027421">
    <property type="protein sequence ID" value="GBN97894.1"/>
    <property type="molecule type" value="Genomic_DNA"/>
</dbReference>
<organism evidence="1 2">
    <name type="scientific">Araneus ventricosus</name>
    <name type="common">Orbweaver spider</name>
    <name type="synonym">Epeira ventricosa</name>
    <dbReference type="NCBI Taxonomy" id="182803"/>
    <lineage>
        <taxon>Eukaryota</taxon>
        <taxon>Metazoa</taxon>
        <taxon>Ecdysozoa</taxon>
        <taxon>Arthropoda</taxon>
        <taxon>Chelicerata</taxon>
        <taxon>Arachnida</taxon>
        <taxon>Araneae</taxon>
        <taxon>Araneomorphae</taxon>
        <taxon>Entelegynae</taxon>
        <taxon>Araneoidea</taxon>
        <taxon>Araneidae</taxon>
        <taxon>Araneus</taxon>
    </lineage>
</organism>
<name>A0A4Y2TB76_ARAVE</name>
<proteinExistence type="predicted"/>
<evidence type="ECO:0000313" key="1">
    <source>
        <dbReference type="EMBL" id="GBN97894.1"/>
    </source>
</evidence>
<comment type="caution">
    <text evidence="1">The sequence shown here is derived from an EMBL/GenBank/DDBJ whole genome shotgun (WGS) entry which is preliminary data.</text>
</comment>
<sequence length="128" mass="14209">MLGVVWPKITLAPGNPTQAINKFNTEKNQSQYHGAYSTTPIAALQVIEGIIPLHIKAQIESILVRGGRLRRDCNWDGSCFFHQDFEQRNPPIIIHPAHLDDGVSIVSDPHPQGEVIYTDVSHFEGETG</sequence>
<keyword evidence="2" id="KW-1185">Reference proteome</keyword>
<dbReference type="AlphaFoldDB" id="A0A4Y2TB76"/>
<gene>
    <name evidence="1" type="ORF">AVEN_274807_1</name>
</gene>
<dbReference type="OrthoDB" id="5419617at2759"/>
<protein>
    <submittedName>
        <fullName evidence="1">Uncharacterized protein</fullName>
    </submittedName>
</protein>
<dbReference type="Proteomes" id="UP000499080">
    <property type="component" value="Unassembled WGS sequence"/>
</dbReference>
<evidence type="ECO:0000313" key="2">
    <source>
        <dbReference type="Proteomes" id="UP000499080"/>
    </source>
</evidence>
<reference evidence="1 2" key="1">
    <citation type="journal article" date="2019" name="Sci. Rep.">
        <title>Orb-weaving spider Araneus ventricosus genome elucidates the spidroin gene catalogue.</title>
        <authorList>
            <person name="Kono N."/>
            <person name="Nakamura H."/>
            <person name="Ohtoshi R."/>
            <person name="Moran D.A.P."/>
            <person name="Shinohara A."/>
            <person name="Yoshida Y."/>
            <person name="Fujiwara M."/>
            <person name="Mori M."/>
            <person name="Tomita M."/>
            <person name="Arakawa K."/>
        </authorList>
    </citation>
    <scope>NUCLEOTIDE SEQUENCE [LARGE SCALE GENOMIC DNA]</scope>
</reference>
<accession>A0A4Y2TB76</accession>